<keyword evidence="13 19" id="KW-1133">Transmembrane helix</keyword>
<feature type="transmembrane region" description="Helical" evidence="19">
    <location>
        <begin position="28"/>
        <end position="48"/>
    </location>
</feature>
<keyword evidence="8" id="KW-0808">Transferase</keyword>
<evidence type="ECO:0000256" key="3">
    <source>
        <dbReference type="ARBA" id="ARBA00004922"/>
    </source>
</evidence>
<comment type="pathway">
    <text evidence="3">Protein modification; protein glycosylation.</text>
</comment>
<keyword evidence="12" id="KW-0460">Magnesium</keyword>
<dbReference type="EMBL" id="LT635766">
    <property type="protein sequence ID" value="SGZ53374.1"/>
    <property type="molecule type" value="Genomic_DNA"/>
</dbReference>
<reference evidence="20 21" key="1">
    <citation type="submission" date="2016-10" db="EMBL/GenBank/DDBJ databases">
        <authorList>
            <person name="de Groot N.N."/>
        </authorList>
    </citation>
    <scope>NUCLEOTIDE SEQUENCE [LARGE SCALE GENOMIC DNA]</scope>
    <source>
        <strain evidence="20 21">PYCC 4715</strain>
    </source>
</reference>
<dbReference type="GO" id="GO:0046872">
    <property type="term" value="F:metal ion binding"/>
    <property type="evidence" value="ECO:0007669"/>
    <property type="project" value="UniProtKB-KW"/>
</dbReference>
<organism evidence="20 21">
    <name type="scientific">Sungouiella intermedia</name>
    <dbReference type="NCBI Taxonomy" id="45354"/>
    <lineage>
        <taxon>Eukaryota</taxon>
        <taxon>Fungi</taxon>
        <taxon>Dikarya</taxon>
        <taxon>Ascomycota</taxon>
        <taxon>Saccharomycotina</taxon>
        <taxon>Pichiomycetes</taxon>
        <taxon>Metschnikowiaceae</taxon>
        <taxon>Sungouiella</taxon>
    </lineage>
</organism>
<feature type="transmembrane region" description="Helical" evidence="19">
    <location>
        <begin position="200"/>
        <end position="221"/>
    </location>
</feature>
<comment type="similarity">
    <text evidence="4">Belongs to the glycosyltransferase 4 family.</text>
</comment>
<evidence type="ECO:0000256" key="16">
    <source>
        <dbReference type="ARBA" id="ARBA00033238"/>
    </source>
</evidence>
<evidence type="ECO:0000256" key="12">
    <source>
        <dbReference type="ARBA" id="ARBA00022842"/>
    </source>
</evidence>
<dbReference type="InterPro" id="IPR000715">
    <property type="entry name" value="Glycosyl_transferase_4"/>
</dbReference>
<evidence type="ECO:0000256" key="11">
    <source>
        <dbReference type="ARBA" id="ARBA00022824"/>
    </source>
</evidence>
<evidence type="ECO:0000256" key="1">
    <source>
        <dbReference type="ARBA" id="ARBA00001946"/>
    </source>
</evidence>
<evidence type="ECO:0000256" key="10">
    <source>
        <dbReference type="ARBA" id="ARBA00022723"/>
    </source>
</evidence>
<keyword evidence="14 19" id="KW-0472">Membrane</keyword>
<comment type="cofactor">
    <cofactor evidence="1">
        <name>Mg(2+)</name>
        <dbReference type="ChEBI" id="CHEBI:18420"/>
    </cofactor>
</comment>
<dbReference type="GO" id="GO:0003975">
    <property type="term" value="F:UDP-N-acetylglucosamine-dolichyl-phosphate N-acetylglucosaminephosphotransferase activity"/>
    <property type="evidence" value="ECO:0007669"/>
    <property type="project" value="UniProtKB-EC"/>
</dbReference>
<dbReference type="UniPathway" id="UPA00378"/>
<accession>A0A1L0DLU3</accession>
<keyword evidence="11" id="KW-0256">Endoplasmic reticulum</keyword>
<dbReference type="EC" id="2.7.8.15" evidence="5"/>
<feature type="transmembrane region" description="Helical" evidence="19">
    <location>
        <begin position="69"/>
        <end position="91"/>
    </location>
</feature>
<evidence type="ECO:0000256" key="9">
    <source>
        <dbReference type="ARBA" id="ARBA00022692"/>
    </source>
</evidence>
<evidence type="ECO:0000256" key="18">
    <source>
        <dbReference type="ARBA" id="ARBA00045078"/>
    </source>
</evidence>
<sequence>MGLLKVAATLVALTMIRSNNPLQTSAAFGLLGYTITTYLIPRLGESFMRVGLKGRDLLKPPPVEPIPESMGVVAAVTYMILIVLIIPFVFFKYLVSFLSLSDDKNMSAIYQDQYQSVENNHLFPHNKLAEFLSGSLCLLSTILLGFFDDLFDIRWRHKFFLPAVASLPLLIVYYVDFSVTSVVIPNFVTNNILGELFIEYFSWFVHSFNTLVTFVTGLRFNTLASDYKIESSSPPKLLDLGIFYYAYMSALSIFCPNSINILAGINGLEVGQSIVLAVIFLVNDLCYLFTRSISQAALDSHMLSSIFILPFLGVSIGLFQFNFYPARVFVGDTYCYFSGMVFAIVGILGHFSKTLLIFFLPQIVNFIYSVPQLFNIVPCPRHRLPRFNVEDGLMYPSFGPLKTEYKLGTKLISLMAFFGLIAVKRNKKHEITEFSNLTIINLTLVWYGPMREDKLCLMIMGVQLIVGLSMIVVRHTVGPWMFGYDNLSWGVK</sequence>
<evidence type="ECO:0000256" key="15">
    <source>
        <dbReference type="ARBA" id="ARBA00029567"/>
    </source>
</evidence>
<dbReference type="InterPro" id="IPR033895">
    <property type="entry name" value="GPT"/>
</dbReference>
<evidence type="ECO:0000256" key="17">
    <source>
        <dbReference type="ARBA" id="ARBA00044717"/>
    </source>
</evidence>
<dbReference type="CDD" id="cd06855">
    <property type="entry name" value="GT_GPT_euk"/>
    <property type="match status" value="1"/>
</dbReference>
<evidence type="ECO:0000313" key="21">
    <source>
        <dbReference type="Proteomes" id="UP000182259"/>
    </source>
</evidence>
<keyword evidence="9 19" id="KW-0812">Transmembrane</keyword>
<evidence type="ECO:0000256" key="13">
    <source>
        <dbReference type="ARBA" id="ARBA00022989"/>
    </source>
</evidence>
<dbReference type="Pfam" id="PF00953">
    <property type="entry name" value="Glycos_transf_4"/>
    <property type="match status" value="1"/>
</dbReference>
<evidence type="ECO:0000256" key="2">
    <source>
        <dbReference type="ARBA" id="ARBA00004477"/>
    </source>
</evidence>
<evidence type="ECO:0000256" key="5">
    <source>
        <dbReference type="ARBA" id="ARBA00013225"/>
    </source>
</evidence>
<proteinExistence type="inferred from homology"/>
<dbReference type="PANTHER" id="PTHR10571">
    <property type="entry name" value="UDP-N-ACETYLGLUCOSAMINE--DOLICHYL-PHOSPHATE N-ACETYLGLUCOSAMINEPHOSPHOTRANSFERASE"/>
    <property type="match status" value="1"/>
</dbReference>
<name>A0A1L0DLU3_9ASCO</name>
<protein>
    <recommendedName>
        <fullName evidence="6">UDP-N-acetylglucosamine--dolichyl-phosphate N-acetylglucosaminephosphotransferase</fullName>
        <ecNumber evidence="5">2.7.8.15</ecNumber>
    </recommendedName>
    <alternativeName>
        <fullName evidence="15">GlcNAc-1-P transferase</fullName>
    </alternativeName>
    <alternativeName>
        <fullName evidence="16">N-acetylglucosamine-1-phosphate transferase</fullName>
    </alternativeName>
</protein>
<dbReference type="GO" id="GO:0016757">
    <property type="term" value="F:glycosyltransferase activity"/>
    <property type="evidence" value="ECO:0007669"/>
    <property type="project" value="UniProtKB-KW"/>
</dbReference>
<evidence type="ECO:0000313" key="20">
    <source>
        <dbReference type="EMBL" id="SGZ53374.1"/>
    </source>
</evidence>
<keyword evidence="7" id="KW-0328">Glycosyltransferase</keyword>
<dbReference type="GO" id="GO:0006488">
    <property type="term" value="P:dolichol-linked oligosaccharide biosynthetic process"/>
    <property type="evidence" value="ECO:0007669"/>
    <property type="project" value="InterPro"/>
</dbReference>
<evidence type="ECO:0000256" key="19">
    <source>
        <dbReference type="SAM" id="Phobius"/>
    </source>
</evidence>
<dbReference type="GO" id="GO:0005789">
    <property type="term" value="C:endoplasmic reticulum membrane"/>
    <property type="evidence" value="ECO:0007669"/>
    <property type="project" value="UniProtKB-SubCell"/>
</dbReference>
<comment type="function">
    <text evidence="17">UDP-N-acetylglucosamine--dolichyl-phosphate N-acetylglucosaminephosphotransferase that operates in the biosynthetic pathway of dolichol-linked oligosaccharides, the glycan precursors employed in protein asparagine (N)-glycosylation. The assembly of dolichol-linked oligosaccharides begins on the cytosolic side of the endoplasmic reticulum membrane and finishes in its lumen. The sequential addition of sugars to dolichol pyrophosphate produces dolichol-linked oligosaccharides containing fourteen sugars, including two GlcNAcs, nine mannoses and three glucoses. Once assembled, the oligosaccharide is transferred from the lipid to nascent proteins by oligosaccharyltransferases. Catalyzes the initial step of dolichol-linked oligosaccharide biosynthesis, transfering GlcNAc-1-P from cytosolic UDP-GlcNAc onto the carrier lipid dolichyl phosphate (P-dolichol), yielding GlcNAc-P-P-dolichol embedded in the cytoplasmic leaflet of the endoplasmic reticulum membrane.</text>
</comment>
<dbReference type="PANTHER" id="PTHR10571:SF0">
    <property type="entry name" value="UDP-N-ACETYLGLUCOSAMINE--DOLICHYL-PHOSPHATE N-ACETYLGLUCOSAMINEPHOSPHOTRANSFERASE"/>
    <property type="match status" value="1"/>
</dbReference>
<gene>
    <name evidence="20" type="ORF">SAMEA4029009_CIC11G00000001403</name>
</gene>
<comment type="catalytic activity">
    <reaction evidence="18">
        <text>a di-trans,poly-cis-dolichyl phosphate + UDP-N-acetyl-alpha-D-glucosamine = an N-acetyl-alpha-D-glucosaminyl-diphospho-di-trans,poly-cis-dolichol + UMP</text>
        <dbReference type="Rhea" id="RHEA:13289"/>
        <dbReference type="Rhea" id="RHEA-COMP:19498"/>
        <dbReference type="Rhea" id="RHEA-COMP:19507"/>
        <dbReference type="ChEBI" id="CHEBI:57683"/>
        <dbReference type="ChEBI" id="CHEBI:57705"/>
        <dbReference type="ChEBI" id="CHEBI:57865"/>
        <dbReference type="ChEBI" id="CHEBI:58427"/>
        <dbReference type="EC" id="2.7.8.15"/>
    </reaction>
    <physiologicalReaction direction="left-to-right" evidence="18">
        <dbReference type="Rhea" id="RHEA:13290"/>
    </physiologicalReaction>
</comment>
<dbReference type="Proteomes" id="UP000182259">
    <property type="component" value="Chromosome III"/>
</dbReference>
<feature type="transmembrane region" description="Helical" evidence="19">
    <location>
        <begin position="455"/>
        <end position="477"/>
    </location>
</feature>
<evidence type="ECO:0000256" key="4">
    <source>
        <dbReference type="ARBA" id="ARBA00009317"/>
    </source>
</evidence>
<feature type="transmembrane region" description="Helical" evidence="19">
    <location>
        <begin position="128"/>
        <end position="147"/>
    </location>
</feature>
<evidence type="ECO:0000256" key="8">
    <source>
        <dbReference type="ARBA" id="ARBA00022679"/>
    </source>
</evidence>
<keyword evidence="10" id="KW-0479">Metal-binding</keyword>
<feature type="transmembrane region" description="Helical" evidence="19">
    <location>
        <begin position="159"/>
        <end position="188"/>
    </location>
</feature>
<feature type="transmembrane region" description="Helical" evidence="19">
    <location>
        <begin position="271"/>
        <end position="290"/>
    </location>
</feature>
<feature type="transmembrane region" description="Helical" evidence="19">
    <location>
        <begin position="242"/>
        <end position="265"/>
    </location>
</feature>
<dbReference type="AlphaFoldDB" id="A0A1L0DLU3"/>
<evidence type="ECO:0000256" key="14">
    <source>
        <dbReference type="ARBA" id="ARBA00023136"/>
    </source>
</evidence>
<feature type="transmembrane region" description="Helical" evidence="19">
    <location>
        <begin position="302"/>
        <end position="323"/>
    </location>
</feature>
<evidence type="ECO:0000256" key="7">
    <source>
        <dbReference type="ARBA" id="ARBA00022676"/>
    </source>
</evidence>
<evidence type="ECO:0000256" key="6">
    <source>
        <dbReference type="ARBA" id="ARBA00017659"/>
    </source>
</evidence>
<comment type="subcellular location">
    <subcellularLocation>
        <location evidence="2">Endoplasmic reticulum membrane</location>
        <topology evidence="2">Multi-pass membrane protein</topology>
    </subcellularLocation>
</comment>